<evidence type="ECO:0000256" key="1">
    <source>
        <dbReference type="SAM" id="Phobius"/>
    </source>
</evidence>
<dbReference type="Gene3D" id="2.10.25.10">
    <property type="entry name" value="Laminin"/>
    <property type="match status" value="1"/>
</dbReference>
<keyword evidence="1" id="KW-0812">Transmembrane</keyword>
<dbReference type="EMBL" id="CAJPIZ010028134">
    <property type="protein sequence ID" value="CAG2119403.1"/>
    <property type="molecule type" value="Genomic_DNA"/>
</dbReference>
<reference evidence="2" key="1">
    <citation type="submission" date="2020-11" db="EMBL/GenBank/DDBJ databases">
        <authorList>
            <person name="Tran Van P."/>
        </authorList>
    </citation>
    <scope>NUCLEOTIDE SEQUENCE</scope>
</reference>
<organism evidence="2">
    <name type="scientific">Medioppia subpectinata</name>
    <dbReference type="NCBI Taxonomy" id="1979941"/>
    <lineage>
        <taxon>Eukaryota</taxon>
        <taxon>Metazoa</taxon>
        <taxon>Ecdysozoa</taxon>
        <taxon>Arthropoda</taxon>
        <taxon>Chelicerata</taxon>
        <taxon>Arachnida</taxon>
        <taxon>Acari</taxon>
        <taxon>Acariformes</taxon>
        <taxon>Sarcoptiformes</taxon>
        <taxon>Oribatida</taxon>
        <taxon>Brachypylina</taxon>
        <taxon>Oppioidea</taxon>
        <taxon>Oppiidae</taxon>
        <taxon>Medioppia</taxon>
    </lineage>
</organism>
<keyword evidence="1" id="KW-1133">Transmembrane helix</keyword>
<gene>
    <name evidence="2" type="ORF">OSB1V03_LOCUS19352</name>
</gene>
<accession>A0A7R9QEH2</accession>
<dbReference type="Proteomes" id="UP000759131">
    <property type="component" value="Unassembled WGS sequence"/>
</dbReference>
<evidence type="ECO:0000313" key="2">
    <source>
        <dbReference type="EMBL" id="CAD7642887.1"/>
    </source>
</evidence>
<feature type="transmembrane region" description="Helical" evidence="1">
    <location>
        <begin position="193"/>
        <end position="215"/>
    </location>
</feature>
<protein>
    <submittedName>
        <fullName evidence="2">Uncharacterized protein</fullName>
    </submittedName>
</protein>
<keyword evidence="1" id="KW-0472">Membrane</keyword>
<proteinExistence type="predicted"/>
<sequence>MDPILQPLIHNRCLYNKCSHICLPSDDNRIYRCVCPKDTVLIDGNVCGEKRFETLVVESMHWEKDLQNLIKHSIRKSMDLRRLLNQSFEHQMDLNHLFDIYLNDSFDMKTMFRLNANHRLSMKKGFLKSINETLFWRHLFDQTFRVISPNNLTLNESYNSDNLTQMMDFLEALMKSEDFNEYWAVDEIRVGQLVIHAIILIALLVIIALFSYIGYRLKHTFYKNSSQYPMQDIRVDVMRNRRDINNNKSFKSAMETKN</sequence>
<evidence type="ECO:0000313" key="3">
    <source>
        <dbReference type="Proteomes" id="UP000759131"/>
    </source>
</evidence>
<keyword evidence="3" id="KW-1185">Reference proteome</keyword>
<dbReference type="AlphaFoldDB" id="A0A7R9QEH2"/>
<name>A0A7R9QEH2_9ACAR</name>
<dbReference type="EMBL" id="OC882709">
    <property type="protein sequence ID" value="CAD7642887.1"/>
    <property type="molecule type" value="Genomic_DNA"/>
</dbReference>